<proteinExistence type="predicted"/>
<dbReference type="AlphaFoldDB" id="A0A1B6FRT4"/>
<evidence type="ECO:0008006" key="3">
    <source>
        <dbReference type="Google" id="ProtNLM"/>
    </source>
</evidence>
<protein>
    <recommendedName>
        <fullName evidence="3">Mariner Mos1 transposase</fullName>
    </recommendedName>
</protein>
<evidence type="ECO:0000256" key="1">
    <source>
        <dbReference type="SAM" id="MobiDB-lite"/>
    </source>
</evidence>
<dbReference type="PANTHER" id="PTHR46060:SF1">
    <property type="entry name" value="MARINER MOS1 TRANSPOSASE-LIKE PROTEIN"/>
    <property type="match status" value="1"/>
</dbReference>
<dbReference type="InterPro" id="IPR052709">
    <property type="entry name" value="Transposase-MT_Hybrid"/>
</dbReference>
<gene>
    <name evidence="2" type="ORF">g.9467</name>
</gene>
<sequence length="100" mass="12094">MIVEKVHVSMGTVHNIIKNKLKYRKTCARWVQKELTRLPMETRLRVCTELQKRYAREGEHFHNKILTCDETWDHYYEPESKRQSTERKHNSSPVRKNSKP</sequence>
<accession>A0A1B6FRT4</accession>
<organism evidence="2">
    <name type="scientific">Cuerna arida</name>
    <dbReference type="NCBI Taxonomy" id="1464854"/>
    <lineage>
        <taxon>Eukaryota</taxon>
        <taxon>Metazoa</taxon>
        <taxon>Ecdysozoa</taxon>
        <taxon>Arthropoda</taxon>
        <taxon>Hexapoda</taxon>
        <taxon>Insecta</taxon>
        <taxon>Pterygota</taxon>
        <taxon>Neoptera</taxon>
        <taxon>Paraneoptera</taxon>
        <taxon>Hemiptera</taxon>
        <taxon>Auchenorrhyncha</taxon>
        <taxon>Membracoidea</taxon>
        <taxon>Cicadellidae</taxon>
        <taxon>Cicadellinae</taxon>
        <taxon>Proconiini</taxon>
        <taxon>Cuerna</taxon>
    </lineage>
</organism>
<evidence type="ECO:0000313" key="2">
    <source>
        <dbReference type="EMBL" id="JAS52898.1"/>
    </source>
</evidence>
<reference evidence="2" key="1">
    <citation type="submission" date="2015-11" db="EMBL/GenBank/DDBJ databases">
        <title>De novo transcriptome assembly of four potential Pierce s Disease insect vectors from Arizona vineyards.</title>
        <authorList>
            <person name="Tassone E.E."/>
        </authorList>
    </citation>
    <scope>NUCLEOTIDE SEQUENCE</scope>
</reference>
<feature type="compositionally biased region" description="Basic and acidic residues" evidence="1">
    <location>
        <begin position="77"/>
        <end position="89"/>
    </location>
</feature>
<feature type="compositionally biased region" description="Polar residues" evidence="1">
    <location>
        <begin position="91"/>
        <end position="100"/>
    </location>
</feature>
<feature type="region of interest" description="Disordered" evidence="1">
    <location>
        <begin position="77"/>
        <end position="100"/>
    </location>
</feature>
<dbReference type="PANTHER" id="PTHR46060">
    <property type="entry name" value="MARINER MOS1 TRANSPOSASE-LIKE PROTEIN"/>
    <property type="match status" value="1"/>
</dbReference>
<dbReference type="Gene3D" id="3.30.420.10">
    <property type="entry name" value="Ribonuclease H-like superfamily/Ribonuclease H"/>
    <property type="match status" value="1"/>
</dbReference>
<dbReference type="GO" id="GO:0003676">
    <property type="term" value="F:nucleic acid binding"/>
    <property type="evidence" value="ECO:0007669"/>
    <property type="project" value="InterPro"/>
</dbReference>
<dbReference type="EMBL" id="GECZ01016871">
    <property type="protein sequence ID" value="JAS52898.1"/>
    <property type="molecule type" value="Transcribed_RNA"/>
</dbReference>
<dbReference type="InterPro" id="IPR036397">
    <property type="entry name" value="RNaseH_sf"/>
</dbReference>
<name>A0A1B6FRT4_9HEMI</name>